<keyword evidence="9" id="KW-0012">Acyltransferase</keyword>
<gene>
    <name evidence="13" type="ORF">ABZ510_09400</name>
</gene>
<protein>
    <recommendedName>
        <fullName evidence="4">diacylglycerol O-acyltransferase</fullName>
        <ecNumber evidence="4">2.3.1.20</ecNumber>
    </recommendedName>
</protein>
<dbReference type="SUPFAM" id="SSF52777">
    <property type="entry name" value="CoA-dependent acyltransferases"/>
    <property type="match status" value="1"/>
</dbReference>
<organism evidence="13 14">
    <name type="scientific">Nocardia rhamnosiphila</name>
    <dbReference type="NCBI Taxonomy" id="426716"/>
    <lineage>
        <taxon>Bacteria</taxon>
        <taxon>Bacillati</taxon>
        <taxon>Actinomycetota</taxon>
        <taxon>Actinomycetes</taxon>
        <taxon>Mycobacteriales</taxon>
        <taxon>Nocardiaceae</taxon>
        <taxon>Nocardia</taxon>
    </lineage>
</organism>
<evidence type="ECO:0000256" key="10">
    <source>
        <dbReference type="ARBA" id="ARBA00048109"/>
    </source>
</evidence>
<reference evidence="13 14" key="1">
    <citation type="submission" date="2024-06" db="EMBL/GenBank/DDBJ databases">
        <title>The Natural Products Discovery Center: Release of the First 8490 Sequenced Strains for Exploring Actinobacteria Biosynthetic Diversity.</title>
        <authorList>
            <person name="Kalkreuter E."/>
            <person name="Kautsar S.A."/>
            <person name="Yang D."/>
            <person name="Bader C.D."/>
            <person name="Teijaro C.N."/>
            <person name="Fluegel L."/>
            <person name="Davis C.M."/>
            <person name="Simpson J.R."/>
            <person name="Lauterbach L."/>
            <person name="Steele A.D."/>
            <person name="Gui C."/>
            <person name="Meng S."/>
            <person name="Li G."/>
            <person name="Viehrig K."/>
            <person name="Ye F."/>
            <person name="Su P."/>
            <person name="Kiefer A.F."/>
            <person name="Nichols A."/>
            <person name="Cepeda A.J."/>
            <person name="Yan W."/>
            <person name="Fan B."/>
            <person name="Jiang Y."/>
            <person name="Adhikari A."/>
            <person name="Zheng C.-J."/>
            <person name="Schuster L."/>
            <person name="Cowan T.M."/>
            <person name="Smanski M.J."/>
            <person name="Chevrette M.G."/>
            <person name="De Carvalho L.P.S."/>
            <person name="Shen B."/>
        </authorList>
    </citation>
    <scope>NUCLEOTIDE SEQUENCE [LARGE SCALE GENOMIC DNA]</scope>
    <source>
        <strain evidence="13 14">NPDC019708</strain>
    </source>
</reference>
<dbReference type="InterPro" id="IPR009721">
    <property type="entry name" value="O-acyltransferase_WSD1_C"/>
</dbReference>
<evidence type="ECO:0000256" key="1">
    <source>
        <dbReference type="ARBA" id="ARBA00004771"/>
    </source>
</evidence>
<name>A0ABV2WMF6_9NOCA</name>
<accession>A0ABV2WMF6</accession>
<keyword evidence="8" id="KW-0443">Lipid metabolism</keyword>
<dbReference type="Pfam" id="PF06974">
    <property type="entry name" value="WS_DGAT_C"/>
    <property type="match status" value="1"/>
</dbReference>
<evidence type="ECO:0000259" key="11">
    <source>
        <dbReference type="Pfam" id="PF03007"/>
    </source>
</evidence>
<dbReference type="PANTHER" id="PTHR31650">
    <property type="entry name" value="O-ACYLTRANSFERASE (WSD1-LIKE) FAMILY PROTEIN"/>
    <property type="match status" value="1"/>
</dbReference>
<feature type="domain" description="O-acyltransferase WSD1 C-terminal" evidence="12">
    <location>
        <begin position="313"/>
        <end position="448"/>
    </location>
</feature>
<evidence type="ECO:0000256" key="9">
    <source>
        <dbReference type="ARBA" id="ARBA00023315"/>
    </source>
</evidence>
<dbReference type="RefSeq" id="WP_356953896.1">
    <property type="nucleotide sequence ID" value="NZ_JBEYBD010000001.1"/>
</dbReference>
<dbReference type="PANTHER" id="PTHR31650:SF1">
    <property type="entry name" value="WAX ESTER SYNTHASE_DIACYLGLYCEROL ACYLTRANSFERASE 4-RELATED"/>
    <property type="match status" value="1"/>
</dbReference>
<evidence type="ECO:0000256" key="2">
    <source>
        <dbReference type="ARBA" id="ARBA00005189"/>
    </source>
</evidence>
<sequence length="474" mass="51170">MGIRESHMTQSDLFTWSMEQDPALRSTIVSVLVLDSEPEWDRLVRVFDRGTRVAPGFRHVLAAAPLGLTPPRWQYDPNFDLSWHLRRIALPPPADQAAVLEFARNEVMTAFDPVRPLWTFTLLSGRPDSGSAAVLKVHHSLTDGVGGMQIATEVLDFTREGTERGPVREREPHRAAPVADVLAWNWSAGWGLVRGGAAAVATASVRAAADPVGAVRDGAAMVSSLARLARPVTETMSPVMIGRGLGRRLTVLEVPFAQLEEPAVRAGCTVNDAFLTALLLGLRSYHRRYDVSLTRVRVTVPISTRTAEDPPGGNRITLARFAVPADTDDVGELMWAVRGLVERWRREPAIPWSNAVAAVFNRLPAGAVAQMLRHVDFVASDVAGSPVPLYLAGAEVERIHAFGPTIGTAFNATLISHMGTCAVGINADTAAVPDLPEFTECLASGFRKVAAFAPQPNPRRDGMVARSGERSGIS</sequence>
<dbReference type="EC" id="2.3.1.20" evidence="4"/>
<evidence type="ECO:0000256" key="3">
    <source>
        <dbReference type="ARBA" id="ARBA00009587"/>
    </source>
</evidence>
<keyword evidence="7" id="KW-0319">Glycerol metabolism</keyword>
<comment type="pathway">
    <text evidence="1">Glycerolipid metabolism; triacylglycerol biosynthesis.</text>
</comment>
<dbReference type="Gene3D" id="3.30.559.30">
    <property type="entry name" value="Nonribosomal peptide synthetase, condensation domain"/>
    <property type="match status" value="1"/>
</dbReference>
<dbReference type="Gene3D" id="3.30.559.10">
    <property type="entry name" value="Chloramphenicol acetyltransferase-like domain"/>
    <property type="match status" value="1"/>
</dbReference>
<keyword evidence="6" id="KW-0808">Transferase</keyword>
<comment type="catalytic activity">
    <reaction evidence="10">
        <text>an acyl-CoA + a 1,2-diacyl-sn-glycerol = a triacyl-sn-glycerol + CoA</text>
        <dbReference type="Rhea" id="RHEA:10868"/>
        <dbReference type="ChEBI" id="CHEBI:17815"/>
        <dbReference type="ChEBI" id="CHEBI:57287"/>
        <dbReference type="ChEBI" id="CHEBI:58342"/>
        <dbReference type="ChEBI" id="CHEBI:64615"/>
        <dbReference type="EC" id="2.3.1.20"/>
    </reaction>
</comment>
<feature type="domain" description="O-acyltransferase WSD1-like N-terminal" evidence="11">
    <location>
        <begin position="8"/>
        <end position="273"/>
    </location>
</feature>
<evidence type="ECO:0000256" key="4">
    <source>
        <dbReference type="ARBA" id="ARBA00013244"/>
    </source>
</evidence>
<dbReference type="Proteomes" id="UP001550628">
    <property type="component" value="Unassembled WGS sequence"/>
</dbReference>
<evidence type="ECO:0000256" key="6">
    <source>
        <dbReference type="ARBA" id="ARBA00022679"/>
    </source>
</evidence>
<dbReference type="EMBL" id="JBEYBF010000004">
    <property type="protein sequence ID" value="MEU1952066.1"/>
    <property type="molecule type" value="Genomic_DNA"/>
</dbReference>
<evidence type="ECO:0000313" key="13">
    <source>
        <dbReference type="EMBL" id="MEU1952066.1"/>
    </source>
</evidence>
<dbReference type="InterPro" id="IPR023213">
    <property type="entry name" value="CAT-like_dom_sf"/>
</dbReference>
<evidence type="ECO:0000259" key="12">
    <source>
        <dbReference type="Pfam" id="PF06974"/>
    </source>
</evidence>
<evidence type="ECO:0000256" key="8">
    <source>
        <dbReference type="ARBA" id="ARBA00023098"/>
    </source>
</evidence>
<proteinExistence type="inferred from homology"/>
<comment type="caution">
    <text evidence="13">The sequence shown here is derived from an EMBL/GenBank/DDBJ whole genome shotgun (WGS) entry which is preliminary data.</text>
</comment>
<comment type="similarity">
    <text evidence="3">Belongs to the long-chain O-acyltransferase family.</text>
</comment>
<evidence type="ECO:0000313" key="14">
    <source>
        <dbReference type="Proteomes" id="UP001550628"/>
    </source>
</evidence>
<dbReference type="InterPro" id="IPR004255">
    <property type="entry name" value="O-acyltransferase_WSD1_N"/>
</dbReference>
<evidence type="ECO:0000256" key="5">
    <source>
        <dbReference type="ARBA" id="ARBA00022516"/>
    </source>
</evidence>
<dbReference type="Pfam" id="PF03007">
    <property type="entry name" value="WS_DGAT_cat"/>
    <property type="match status" value="1"/>
</dbReference>
<evidence type="ECO:0000256" key="7">
    <source>
        <dbReference type="ARBA" id="ARBA00022798"/>
    </source>
</evidence>
<dbReference type="InterPro" id="IPR045034">
    <property type="entry name" value="O-acyltransferase_WSD1-like"/>
</dbReference>
<keyword evidence="14" id="KW-1185">Reference proteome</keyword>
<comment type="pathway">
    <text evidence="2">Lipid metabolism.</text>
</comment>
<keyword evidence="5" id="KW-0444">Lipid biosynthesis</keyword>